<dbReference type="RefSeq" id="WP_262892182.1">
    <property type="nucleotide sequence ID" value="NZ_JACYFJ010000002.1"/>
</dbReference>
<comment type="caution">
    <text evidence="2">The sequence shown here is derived from an EMBL/GenBank/DDBJ whole genome shotgun (WGS) entry which is preliminary data.</text>
</comment>
<accession>A0ABV8JXH4</accession>
<dbReference type="Proteomes" id="UP001595814">
    <property type="component" value="Unassembled WGS sequence"/>
</dbReference>
<evidence type="ECO:0000313" key="3">
    <source>
        <dbReference type="Proteomes" id="UP001595814"/>
    </source>
</evidence>
<feature type="region of interest" description="Disordered" evidence="1">
    <location>
        <begin position="1"/>
        <end position="23"/>
    </location>
</feature>
<proteinExistence type="predicted"/>
<reference evidence="3" key="1">
    <citation type="journal article" date="2019" name="Int. J. Syst. Evol. Microbiol.">
        <title>The Global Catalogue of Microorganisms (GCM) 10K type strain sequencing project: providing services to taxonomists for standard genome sequencing and annotation.</title>
        <authorList>
            <consortium name="The Broad Institute Genomics Platform"/>
            <consortium name="The Broad Institute Genome Sequencing Center for Infectious Disease"/>
            <person name="Wu L."/>
            <person name="Ma J."/>
        </authorList>
    </citation>
    <scope>NUCLEOTIDE SEQUENCE [LARGE SCALE GENOMIC DNA]</scope>
    <source>
        <strain evidence="3">CECT 7477</strain>
    </source>
</reference>
<keyword evidence="3" id="KW-1185">Reference proteome</keyword>
<dbReference type="EMBL" id="JBHSAW010000010">
    <property type="protein sequence ID" value="MFC4097283.1"/>
    <property type="molecule type" value="Genomic_DNA"/>
</dbReference>
<gene>
    <name evidence="2" type="ORF">ACFOUT_15435</name>
</gene>
<evidence type="ECO:0000313" key="2">
    <source>
        <dbReference type="EMBL" id="MFC4097283.1"/>
    </source>
</evidence>
<sequence length="44" mass="4886">MKNVFKNVSPSITSQESDKPEENILPVSTARIGKVWSLNEILGK</sequence>
<name>A0ABV8JXH4_9FLAO</name>
<organism evidence="2 3">
    <name type="scientific">Euzebyella saccharophila</name>
    <dbReference type="NCBI Taxonomy" id="679664"/>
    <lineage>
        <taxon>Bacteria</taxon>
        <taxon>Pseudomonadati</taxon>
        <taxon>Bacteroidota</taxon>
        <taxon>Flavobacteriia</taxon>
        <taxon>Flavobacteriales</taxon>
        <taxon>Flavobacteriaceae</taxon>
        <taxon>Euzebyella</taxon>
    </lineage>
</organism>
<protein>
    <submittedName>
        <fullName evidence="2">Uncharacterized protein</fullName>
    </submittedName>
</protein>
<evidence type="ECO:0000256" key="1">
    <source>
        <dbReference type="SAM" id="MobiDB-lite"/>
    </source>
</evidence>
<feature type="compositionally biased region" description="Polar residues" evidence="1">
    <location>
        <begin position="1"/>
        <end position="15"/>
    </location>
</feature>